<proteinExistence type="predicted"/>
<feature type="non-terminal residue" evidence="1">
    <location>
        <position position="1"/>
    </location>
</feature>
<sequence length="140" mass="14603">NSSDVNYTTIVQYTSAAPDSGFTGGHTILSKGGGGTWDAGYVSYITQAYILGCFYTLYTGASDPGWDGIGWAFDATGGGMGIYAKHKSNPIITPTGNGADFDGVVVNQPAILMDGSTFYIWYTGSSDTVEYGGSGLYTIP</sequence>
<gene>
    <name evidence="1" type="ORF">S01H4_27089</name>
</gene>
<accession>X1C747</accession>
<organism evidence="1">
    <name type="scientific">marine sediment metagenome</name>
    <dbReference type="NCBI Taxonomy" id="412755"/>
    <lineage>
        <taxon>unclassified sequences</taxon>
        <taxon>metagenomes</taxon>
        <taxon>ecological metagenomes</taxon>
    </lineage>
</organism>
<evidence type="ECO:0000313" key="1">
    <source>
        <dbReference type="EMBL" id="GAG89117.1"/>
    </source>
</evidence>
<dbReference type="AlphaFoldDB" id="X1C747"/>
<reference evidence="1" key="1">
    <citation type="journal article" date="2014" name="Front. Microbiol.">
        <title>High frequency of phylogenetically diverse reductive dehalogenase-homologous genes in deep subseafloor sedimentary metagenomes.</title>
        <authorList>
            <person name="Kawai M."/>
            <person name="Futagami T."/>
            <person name="Toyoda A."/>
            <person name="Takaki Y."/>
            <person name="Nishi S."/>
            <person name="Hori S."/>
            <person name="Arai W."/>
            <person name="Tsubouchi T."/>
            <person name="Morono Y."/>
            <person name="Uchiyama I."/>
            <person name="Ito T."/>
            <person name="Fujiyama A."/>
            <person name="Inagaki F."/>
            <person name="Takami H."/>
        </authorList>
    </citation>
    <scope>NUCLEOTIDE SEQUENCE</scope>
    <source>
        <strain evidence="1">Expedition CK06-06</strain>
    </source>
</reference>
<dbReference type="Gene3D" id="2.115.10.20">
    <property type="entry name" value="Glycosyl hydrolase domain, family 43"/>
    <property type="match status" value="1"/>
</dbReference>
<comment type="caution">
    <text evidence="1">The sequence shown here is derived from an EMBL/GenBank/DDBJ whole genome shotgun (WGS) entry which is preliminary data.</text>
</comment>
<dbReference type="EMBL" id="BART01013170">
    <property type="protein sequence ID" value="GAG89117.1"/>
    <property type="molecule type" value="Genomic_DNA"/>
</dbReference>
<dbReference type="InterPro" id="IPR023296">
    <property type="entry name" value="Glyco_hydro_beta-prop_sf"/>
</dbReference>
<protein>
    <submittedName>
        <fullName evidence="1">Uncharacterized protein</fullName>
    </submittedName>
</protein>
<name>X1C747_9ZZZZ</name>